<dbReference type="Gene3D" id="2.170.130.10">
    <property type="entry name" value="TonB-dependent receptor, plug domain"/>
    <property type="match status" value="1"/>
</dbReference>
<sequence length="790" mass="90665">MKATKITIMIVLMFCILQNTVTAQTIKTVTIKGRVLNQQTQLPLENAIISLSSTQNPDKKQESKTNKKGEFEVQTETGEWNISIDFSTFNPVILANRSVTDDLDLGDLFLNENYQLLETVTVSGEKSSLSLNLDKKVFYAGKDLMAKGGSANDVLNNVPSVSVDVNGAVSLRGNSGVNILIDGKPSVISLNNGLEQIPASQIEKVEVITNPSAKYQAQGNAGIINIVLKKNTLSGLNSSVQAGVGDPANYNGNINFSYKKEKFNLFGNIGTRFRNLHIKEDRNQTTLKNGVKNLLLQNNMTDRRDQAYNFYVGGDYYINDKNTLTGSFYHSTLIINNHIDYVYNYFNQSNVQDSLIHRYEHYREPKKYNQLELNYVKNFEQKGKSWTTSLRYDFWNDDENQDISQYRLFPSRVSSPELVTRNIESSNDIFVQSDYIQEKNDSKLEIGMRGDFRAIKSDYQTVSDEVLLQQYNNKLNYSENLLGAYMQWGNKINKWRYLLGLRSELSMIRIYDRAGIFTNNKQYIDFFPTAHLGYALKENTTLQLSYSRRIDRPGFWQLNPFGGLSDLRNLTIGNPDLNPTYTHSLEFSVLSKINKFTITPSVYYKNTANYFQYVLQQTEDGNFLRTPVNLDHEERYGLEVSSTYKPFSWWNLALNFNYYGFSQQGQFEGKEYGSKDEMWTAQLNSRMKLPKNLAIESVFTYRSGFRDIQSVNRPVYKLNIAVSKDLFKEKMTLSIAFNNIFNSLIERQELNTPDYQLQSTAYGVGRIINLTATYRFNRKKGDKDRLPEEN</sequence>
<reference evidence="12" key="1">
    <citation type="submission" date="2016-07" db="EMBL/GenBank/DDBJ databases">
        <authorList>
            <person name="Florea S."/>
            <person name="Webb J.S."/>
            <person name="Jaromczyk J."/>
            <person name="Schardl C.L."/>
        </authorList>
    </citation>
    <scope>NUCLEOTIDE SEQUENCE [LARGE SCALE GENOMIC DNA]</scope>
    <source>
        <strain evidence="12">CC-VM-7</strain>
    </source>
</reference>
<evidence type="ECO:0008006" key="13">
    <source>
        <dbReference type="Google" id="ProtNLM"/>
    </source>
</evidence>
<proteinExistence type="inferred from homology"/>
<gene>
    <name evidence="11" type="ORF">BBI00_06155</name>
</gene>
<feature type="chain" id="PRO_5008621240" description="TonB-dependent receptor" evidence="8">
    <location>
        <begin position="24"/>
        <end position="790"/>
    </location>
</feature>
<evidence type="ECO:0000256" key="3">
    <source>
        <dbReference type="ARBA" id="ARBA00022452"/>
    </source>
</evidence>
<dbReference type="InterPro" id="IPR039426">
    <property type="entry name" value="TonB-dep_rcpt-like"/>
</dbReference>
<dbReference type="InterPro" id="IPR037066">
    <property type="entry name" value="Plug_dom_sf"/>
</dbReference>
<evidence type="ECO:0000259" key="9">
    <source>
        <dbReference type="Pfam" id="PF07715"/>
    </source>
</evidence>
<dbReference type="GO" id="GO:0009279">
    <property type="term" value="C:cell outer membrane"/>
    <property type="evidence" value="ECO:0007669"/>
    <property type="project" value="UniProtKB-SubCell"/>
</dbReference>
<accession>A0A1B8ZVS4</accession>
<feature type="domain" description="Outer membrane protein beta-barrel" evidence="10">
    <location>
        <begin position="377"/>
        <end position="774"/>
    </location>
</feature>
<dbReference type="InterPro" id="IPR008969">
    <property type="entry name" value="CarboxyPept-like_regulatory"/>
</dbReference>
<comment type="similarity">
    <text evidence="7">Belongs to the TonB-dependent receptor family.</text>
</comment>
<evidence type="ECO:0000256" key="6">
    <source>
        <dbReference type="ARBA" id="ARBA00023237"/>
    </source>
</evidence>
<name>A0A1B8ZVS4_9FLAO</name>
<evidence type="ECO:0000256" key="5">
    <source>
        <dbReference type="ARBA" id="ARBA00023136"/>
    </source>
</evidence>
<evidence type="ECO:0000256" key="7">
    <source>
        <dbReference type="PROSITE-ProRule" id="PRU01360"/>
    </source>
</evidence>
<keyword evidence="8" id="KW-0732">Signal</keyword>
<protein>
    <recommendedName>
        <fullName evidence="13">TonB-dependent receptor</fullName>
    </recommendedName>
</protein>
<dbReference type="SUPFAM" id="SSF49464">
    <property type="entry name" value="Carboxypeptidase regulatory domain-like"/>
    <property type="match status" value="1"/>
</dbReference>
<dbReference type="PANTHER" id="PTHR40980:SF4">
    <property type="entry name" value="TONB-DEPENDENT RECEPTOR-LIKE BETA-BARREL DOMAIN-CONTAINING PROTEIN"/>
    <property type="match status" value="1"/>
</dbReference>
<dbReference type="InterPro" id="IPR041700">
    <property type="entry name" value="OMP_b-brl_3"/>
</dbReference>
<dbReference type="Gene3D" id="2.60.40.1120">
    <property type="entry name" value="Carboxypeptidase-like, regulatory domain"/>
    <property type="match status" value="1"/>
</dbReference>
<dbReference type="RefSeq" id="WP_065399644.1">
    <property type="nucleotide sequence ID" value="NZ_MAYG01000001.1"/>
</dbReference>
<dbReference type="STRING" id="651561.BBI00_06155"/>
<dbReference type="AlphaFoldDB" id="A0A1B8ZVS4"/>
<evidence type="ECO:0000256" key="2">
    <source>
        <dbReference type="ARBA" id="ARBA00022448"/>
    </source>
</evidence>
<dbReference type="SUPFAM" id="SSF56935">
    <property type="entry name" value="Porins"/>
    <property type="match status" value="1"/>
</dbReference>
<comment type="caution">
    <text evidence="11">The sequence shown here is derived from an EMBL/GenBank/DDBJ whole genome shotgun (WGS) entry which is preliminary data.</text>
</comment>
<feature type="signal peptide" evidence="8">
    <location>
        <begin position="1"/>
        <end position="23"/>
    </location>
</feature>
<evidence type="ECO:0000313" key="11">
    <source>
        <dbReference type="EMBL" id="OCA75692.1"/>
    </source>
</evidence>
<evidence type="ECO:0000313" key="12">
    <source>
        <dbReference type="Proteomes" id="UP000093432"/>
    </source>
</evidence>
<dbReference type="PANTHER" id="PTHR40980">
    <property type="entry name" value="PLUG DOMAIN-CONTAINING PROTEIN"/>
    <property type="match status" value="1"/>
</dbReference>
<organism evidence="11 12">
    <name type="scientific">Chryseobacterium arthrosphaerae</name>
    <dbReference type="NCBI Taxonomy" id="651561"/>
    <lineage>
        <taxon>Bacteria</taxon>
        <taxon>Pseudomonadati</taxon>
        <taxon>Bacteroidota</taxon>
        <taxon>Flavobacteriia</taxon>
        <taxon>Flavobacteriales</taxon>
        <taxon>Weeksellaceae</taxon>
        <taxon>Chryseobacterium group</taxon>
        <taxon>Chryseobacterium</taxon>
    </lineage>
</organism>
<dbReference type="Pfam" id="PF14905">
    <property type="entry name" value="OMP_b-brl_3"/>
    <property type="match status" value="1"/>
</dbReference>
<dbReference type="EMBL" id="MAYG01000001">
    <property type="protein sequence ID" value="OCA75692.1"/>
    <property type="molecule type" value="Genomic_DNA"/>
</dbReference>
<keyword evidence="2 7" id="KW-0813">Transport</keyword>
<evidence type="ECO:0000256" key="8">
    <source>
        <dbReference type="SAM" id="SignalP"/>
    </source>
</evidence>
<comment type="subcellular location">
    <subcellularLocation>
        <location evidence="1 7">Cell outer membrane</location>
        <topology evidence="1 7">Multi-pass membrane protein</topology>
    </subcellularLocation>
</comment>
<keyword evidence="5 7" id="KW-0472">Membrane</keyword>
<evidence type="ECO:0000259" key="10">
    <source>
        <dbReference type="Pfam" id="PF14905"/>
    </source>
</evidence>
<keyword evidence="6 7" id="KW-0998">Cell outer membrane</keyword>
<dbReference type="Proteomes" id="UP000093432">
    <property type="component" value="Unassembled WGS sequence"/>
</dbReference>
<keyword evidence="4 7" id="KW-0812">Transmembrane</keyword>
<feature type="domain" description="TonB-dependent receptor plug" evidence="9">
    <location>
        <begin position="148"/>
        <end position="222"/>
    </location>
</feature>
<evidence type="ECO:0000256" key="4">
    <source>
        <dbReference type="ARBA" id="ARBA00022692"/>
    </source>
</evidence>
<dbReference type="InterPro" id="IPR012910">
    <property type="entry name" value="Plug_dom"/>
</dbReference>
<keyword evidence="3 7" id="KW-1134">Transmembrane beta strand</keyword>
<dbReference type="Pfam" id="PF07715">
    <property type="entry name" value="Plug"/>
    <property type="match status" value="1"/>
</dbReference>
<dbReference type="InterPro" id="IPR036942">
    <property type="entry name" value="Beta-barrel_TonB_sf"/>
</dbReference>
<evidence type="ECO:0000256" key="1">
    <source>
        <dbReference type="ARBA" id="ARBA00004571"/>
    </source>
</evidence>
<dbReference type="Gene3D" id="2.40.170.20">
    <property type="entry name" value="TonB-dependent receptor, beta-barrel domain"/>
    <property type="match status" value="1"/>
</dbReference>
<dbReference type="PROSITE" id="PS52016">
    <property type="entry name" value="TONB_DEPENDENT_REC_3"/>
    <property type="match status" value="1"/>
</dbReference>